<dbReference type="RefSeq" id="WP_192533463.1">
    <property type="nucleotide sequence ID" value="NZ_JACZHT010000001.1"/>
</dbReference>
<dbReference type="Proteomes" id="UP000631034">
    <property type="component" value="Unassembled WGS sequence"/>
</dbReference>
<evidence type="ECO:0000256" key="5">
    <source>
        <dbReference type="HAMAP-Rule" id="MF_00921"/>
    </source>
</evidence>
<keyword evidence="7" id="KW-1185">Reference proteome</keyword>
<organism evidence="6 7">
    <name type="scientific">Phaeovibrio sulfidiphilus</name>
    <dbReference type="NCBI Taxonomy" id="1220600"/>
    <lineage>
        <taxon>Bacteria</taxon>
        <taxon>Pseudomonadati</taxon>
        <taxon>Pseudomonadota</taxon>
        <taxon>Alphaproteobacteria</taxon>
        <taxon>Rhodospirillales</taxon>
        <taxon>Rhodospirillaceae</taxon>
        <taxon>Phaeovibrio</taxon>
    </lineage>
</organism>
<protein>
    <recommendedName>
        <fullName evidence="5">Putative pyruvate, phosphate dikinase regulatory protein</fullName>
        <shortName evidence="5">PPDK regulatory protein</shortName>
        <ecNumber evidence="5">2.7.11.32</ecNumber>
        <ecNumber evidence="5">2.7.4.27</ecNumber>
    </recommendedName>
</protein>
<dbReference type="PANTHER" id="PTHR31756:SF3">
    <property type="entry name" value="PYRUVATE, PHOSPHATE DIKINASE REGULATORY PROTEIN 1, CHLOROPLASTIC"/>
    <property type="match status" value="1"/>
</dbReference>
<gene>
    <name evidence="6" type="ORF">IHV25_02865</name>
</gene>
<comment type="function">
    <text evidence="5">Bifunctional serine/threonine kinase and phosphorylase involved in the regulation of the pyruvate, phosphate dikinase (PPDK) by catalyzing its phosphorylation/dephosphorylation.</text>
</comment>
<comment type="catalytic activity">
    <reaction evidence="5">
        <text>N(tele)-phospho-L-histidyl/O-phospho-L-threonyl-[pyruvate, phosphate dikinase] + phosphate + H(+) = N(tele)-phospho-L-histidyl/L-threonyl-[pyruvate, phosphate dikinase] + diphosphate</text>
        <dbReference type="Rhea" id="RHEA:43696"/>
        <dbReference type="Rhea" id="RHEA-COMP:10650"/>
        <dbReference type="Rhea" id="RHEA-COMP:10651"/>
        <dbReference type="ChEBI" id="CHEBI:15378"/>
        <dbReference type="ChEBI" id="CHEBI:30013"/>
        <dbReference type="ChEBI" id="CHEBI:33019"/>
        <dbReference type="ChEBI" id="CHEBI:43474"/>
        <dbReference type="ChEBI" id="CHEBI:61977"/>
        <dbReference type="ChEBI" id="CHEBI:83586"/>
        <dbReference type="EC" id="2.7.4.27"/>
    </reaction>
</comment>
<evidence type="ECO:0000313" key="7">
    <source>
        <dbReference type="Proteomes" id="UP000631034"/>
    </source>
</evidence>
<sequence length="275" mass="30754">MQTRLHTVYMVSDATGETMTNVMRACLAQFPGATVVTRRFSFTRTLGQVERLAAELARQPGLVFFSVVDQSIRRALVDRCRELDVPAVSLLDPVLEAMSKAFNEEHLHEPGLQHSLDERYFERIDAMHFALALDDGQATERLKEADVVLVGVSRTSKTPTCMYLANKGIKAANIPLVPGVPPPDALLELKGKLIVGLTTDPRRLTDIRRTRLKIINESEGSDYADPDLVETELREARKLYNRMGWMVIDVTRRSIEEVSATIMQKLGAMNSEGRS</sequence>
<keyword evidence="3 5" id="KW-0547">Nucleotide-binding</keyword>
<keyword evidence="4 5" id="KW-0418">Kinase</keyword>
<name>A0A8J6YMH3_9PROT</name>
<evidence type="ECO:0000313" key="6">
    <source>
        <dbReference type="EMBL" id="MBE1236594.1"/>
    </source>
</evidence>
<dbReference type="GO" id="GO:0004674">
    <property type="term" value="F:protein serine/threonine kinase activity"/>
    <property type="evidence" value="ECO:0007669"/>
    <property type="project" value="UniProtKB-UniRule"/>
</dbReference>
<dbReference type="EMBL" id="JACZHT010000001">
    <property type="protein sequence ID" value="MBE1236594.1"/>
    <property type="molecule type" value="Genomic_DNA"/>
</dbReference>
<dbReference type="GO" id="GO:0005524">
    <property type="term" value="F:ATP binding"/>
    <property type="evidence" value="ECO:0007669"/>
    <property type="project" value="InterPro"/>
</dbReference>
<dbReference type="HAMAP" id="MF_00921">
    <property type="entry name" value="PDRP"/>
    <property type="match status" value="1"/>
</dbReference>
<keyword evidence="2 5" id="KW-0808">Transferase</keyword>
<evidence type="ECO:0000256" key="4">
    <source>
        <dbReference type="ARBA" id="ARBA00022777"/>
    </source>
</evidence>
<evidence type="ECO:0000256" key="2">
    <source>
        <dbReference type="ARBA" id="ARBA00022679"/>
    </source>
</evidence>
<dbReference type="AlphaFoldDB" id="A0A8J6YMH3"/>
<proteinExistence type="inferred from homology"/>
<dbReference type="PANTHER" id="PTHR31756">
    <property type="entry name" value="PYRUVATE, PHOSPHATE DIKINASE REGULATORY PROTEIN 1, CHLOROPLASTIC"/>
    <property type="match status" value="1"/>
</dbReference>
<dbReference type="GO" id="GO:0016776">
    <property type="term" value="F:phosphotransferase activity, phosphate group as acceptor"/>
    <property type="evidence" value="ECO:0007669"/>
    <property type="project" value="UniProtKB-UniRule"/>
</dbReference>
<comment type="caution">
    <text evidence="6">The sequence shown here is derived from an EMBL/GenBank/DDBJ whole genome shotgun (WGS) entry which is preliminary data.</text>
</comment>
<reference evidence="6" key="1">
    <citation type="submission" date="2020-10" db="EMBL/GenBank/DDBJ databases">
        <title>Genome sequence of the unusual species of purple photosynthetic bacteria, Phaeovibrio sulfidiphilus DSM 23193, type strain.</title>
        <authorList>
            <person name="Kyndt J.A."/>
            <person name="Meyer T.E."/>
        </authorList>
    </citation>
    <scope>NUCLEOTIDE SEQUENCE</scope>
    <source>
        <strain evidence="6">DSM 23193</strain>
    </source>
</reference>
<dbReference type="GO" id="GO:0043531">
    <property type="term" value="F:ADP binding"/>
    <property type="evidence" value="ECO:0007669"/>
    <property type="project" value="UniProtKB-UniRule"/>
</dbReference>
<dbReference type="Pfam" id="PF03618">
    <property type="entry name" value="Kinase-PPPase"/>
    <property type="match status" value="1"/>
</dbReference>
<accession>A0A8J6YMH3</accession>
<evidence type="ECO:0000256" key="3">
    <source>
        <dbReference type="ARBA" id="ARBA00022741"/>
    </source>
</evidence>
<keyword evidence="1 5" id="KW-0723">Serine/threonine-protein kinase</keyword>
<comment type="similarity">
    <text evidence="5">Belongs to the pyruvate, phosphate/water dikinase regulatory protein family. PDRP subfamily.</text>
</comment>
<dbReference type="EC" id="2.7.11.32" evidence="5"/>
<feature type="binding site" evidence="5">
    <location>
        <begin position="151"/>
        <end position="158"/>
    </location>
    <ligand>
        <name>ADP</name>
        <dbReference type="ChEBI" id="CHEBI:456216"/>
    </ligand>
</feature>
<dbReference type="NCBIfam" id="NF003742">
    <property type="entry name" value="PRK05339.1"/>
    <property type="match status" value="1"/>
</dbReference>
<dbReference type="EC" id="2.7.4.27" evidence="5"/>
<dbReference type="InterPro" id="IPR005177">
    <property type="entry name" value="Kinase-pyrophosphorylase"/>
</dbReference>
<evidence type="ECO:0000256" key="1">
    <source>
        <dbReference type="ARBA" id="ARBA00022527"/>
    </source>
</evidence>
<dbReference type="InterPro" id="IPR026565">
    <property type="entry name" value="PPDK_reg"/>
</dbReference>
<comment type="catalytic activity">
    <reaction evidence="5">
        <text>N(tele)-phospho-L-histidyl/L-threonyl-[pyruvate, phosphate dikinase] + ADP = N(tele)-phospho-L-histidyl/O-phospho-L-threonyl-[pyruvate, phosphate dikinase] + AMP + H(+)</text>
        <dbReference type="Rhea" id="RHEA:43692"/>
        <dbReference type="Rhea" id="RHEA-COMP:10650"/>
        <dbReference type="Rhea" id="RHEA-COMP:10651"/>
        <dbReference type="ChEBI" id="CHEBI:15378"/>
        <dbReference type="ChEBI" id="CHEBI:30013"/>
        <dbReference type="ChEBI" id="CHEBI:61977"/>
        <dbReference type="ChEBI" id="CHEBI:83586"/>
        <dbReference type="ChEBI" id="CHEBI:456215"/>
        <dbReference type="ChEBI" id="CHEBI:456216"/>
        <dbReference type="EC" id="2.7.11.32"/>
    </reaction>
</comment>